<reference evidence="1" key="1">
    <citation type="submission" date="2022-04" db="EMBL/GenBank/DDBJ databases">
        <title>Genome of the entomopathogenic fungus Entomophthora muscae.</title>
        <authorList>
            <person name="Elya C."/>
            <person name="Lovett B.R."/>
            <person name="Lee E."/>
            <person name="Macias A.M."/>
            <person name="Hajek A.E."/>
            <person name="De Bivort B.L."/>
            <person name="Kasson M.T."/>
            <person name="De Fine Licht H.H."/>
            <person name="Stajich J.E."/>
        </authorList>
    </citation>
    <scope>NUCLEOTIDE SEQUENCE</scope>
    <source>
        <strain evidence="1">Berkeley</strain>
    </source>
</reference>
<proteinExistence type="predicted"/>
<name>A0ACC2S6K6_9FUNG</name>
<keyword evidence="2" id="KW-1185">Reference proteome</keyword>
<evidence type="ECO:0000313" key="2">
    <source>
        <dbReference type="Proteomes" id="UP001165960"/>
    </source>
</evidence>
<organism evidence="1 2">
    <name type="scientific">Entomophthora muscae</name>
    <dbReference type="NCBI Taxonomy" id="34485"/>
    <lineage>
        <taxon>Eukaryota</taxon>
        <taxon>Fungi</taxon>
        <taxon>Fungi incertae sedis</taxon>
        <taxon>Zoopagomycota</taxon>
        <taxon>Entomophthoromycotina</taxon>
        <taxon>Entomophthoromycetes</taxon>
        <taxon>Entomophthorales</taxon>
        <taxon>Entomophthoraceae</taxon>
        <taxon>Entomophthora</taxon>
    </lineage>
</organism>
<dbReference type="Proteomes" id="UP001165960">
    <property type="component" value="Unassembled WGS sequence"/>
</dbReference>
<dbReference type="EMBL" id="QTSX02005754">
    <property type="protein sequence ID" value="KAJ9057960.1"/>
    <property type="molecule type" value="Genomic_DNA"/>
</dbReference>
<sequence>MFTCAPFVMLLWTTSPNLWAHISSSVSLMGDNPSILLHLPGELFISGEAVVKSLACDDLDLYVNDYTIPAPSSEKLLATNPPSVREEG</sequence>
<comment type="caution">
    <text evidence="1">The sequence shown here is derived from an EMBL/GenBank/DDBJ whole genome shotgun (WGS) entry which is preliminary data.</text>
</comment>
<gene>
    <name evidence="1" type="ORF">DSO57_1017611</name>
</gene>
<protein>
    <submittedName>
        <fullName evidence="1">Uncharacterized protein</fullName>
    </submittedName>
</protein>
<accession>A0ACC2S6K6</accession>
<evidence type="ECO:0000313" key="1">
    <source>
        <dbReference type="EMBL" id="KAJ9057960.1"/>
    </source>
</evidence>